<evidence type="ECO:0000313" key="11">
    <source>
        <dbReference type="EMBL" id="CAD8332695.1"/>
    </source>
</evidence>
<keyword evidence="4" id="KW-0653">Protein transport</keyword>
<feature type="region of interest" description="Disordered" evidence="9">
    <location>
        <begin position="189"/>
        <end position="214"/>
    </location>
</feature>
<feature type="coiled-coil region" evidence="8">
    <location>
        <begin position="253"/>
        <end position="280"/>
    </location>
</feature>
<feature type="compositionally biased region" description="Basic residues" evidence="9">
    <location>
        <begin position="190"/>
        <end position="201"/>
    </location>
</feature>
<proteinExistence type="predicted"/>
<keyword evidence="2" id="KW-0813">Transport</keyword>
<evidence type="ECO:0000256" key="9">
    <source>
        <dbReference type="SAM" id="MobiDB-lite"/>
    </source>
</evidence>
<protein>
    <submittedName>
        <fullName evidence="11">Uncharacterized protein</fullName>
    </submittedName>
</protein>
<evidence type="ECO:0000256" key="10">
    <source>
        <dbReference type="SAM" id="SignalP"/>
    </source>
</evidence>
<keyword evidence="10" id="KW-0732">Signal</keyword>
<reference evidence="11" key="1">
    <citation type="submission" date="2021-01" db="EMBL/GenBank/DDBJ databases">
        <authorList>
            <person name="Corre E."/>
            <person name="Pelletier E."/>
            <person name="Niang G."/>
            <person name="Scheremetjew M."/>
            <person name="Finn R."/>
            <person name="Kale V."/>
            <person name="Holt S."/>
            <person name="Cochrane G."/>
            <person name="Meng A."/>
            <person name="Brown T."/>
            <person name="Cohen L."/>
        </authorList>
    </citation>
    <scope>NUCLEOTIDE SEQUENCE</scope>
    <source>
        <strain evidence="11">CCMP3328</strain>
    </source>
</reference>
<keyword evidence="6" id="KW-0811">Translocation</keyword>
<feature type="signal peptide" evidence="10">
    <location>
        <begin position="1"/>
        <end position="19"/>
    </location>
</feature>
<dbReference type="InterPro" id="IPR003369">
    <property type="entry name" value="TatA/B/E"/>
</dbReference>
<comment type="subcellular location">
    <subcellularLocation>
        <location evidence="1">Membrane</location>
        <topology evidence="1">Single-pass membrane protein</topology>
    </subcellularLocation>
</comment>
<dbReference type="AlphaFoldDB" id="A0A7R9WTJ7"/>
<name>A0A7R9WTJ7_9STRA</name>
<evidence type="ECO:0000256" key="5">
    <source>
        <dbReference type="ARBA" id="ARBA00022989"/>
    </source>
</evidence>
<organism evidence="11">
    <name type="scientific">Craspedostauros australis</name>
    <dbReference type="NCBI Taxonomy" id="1486917"/>
    <lineage>
        <taxon>Eukaryota</taxon>
        <taxon>Sar</taxon>
        <taxon>Stramenopiles</taxon>
        <taxon>Ochrophyta</taxon>
        <taxon>Bacillariophyta</taxon>
        <taxon>Bacillariophyceae</taxon>
        <taxon>Bacillariophycidae</taxon>
        <taxon>Naviculales</taxon>
        <taxon>Naviculaceae</taxon>
        <taxon>Craspedostauros</taxon>
    </lineage>
</organism>
<keyword evidence="5" id="KW-1133">Transmembrane helix</keyword>
<feature type="chain" id="PRO_5030581433" evidence="10">
    <location>
        <begin position="20"/>
        <end position="414"/>
    </location>
</feature>
<dbReference type="EMBL" id="HBEF01007683">
    <property type="protein sequence ID" value="CAD8332695.1"/>
    <property type="molecule type" value="Transcribed_RNA"/>
</dbReference>
<keyword evidence="7" id="KW-0472">Membrane</keyword>
<evidence type="ECO:0000256" key="4">
    <source>
        <dbReference type="ARBA" id="ARBA00022927"/>
    </source>
</evidence>
<gene>
    <name evidence="11" type="ORF">CAUS1442_LOCUS4796</name>
</gene>
<keyword evidence="3" id="KW-0812">Transmembrane</keyword>
<sequence>MMKLCRLLAVLSMLQTCWGFGVNPALSQRQMRTTAPPTTATTYQQQTSPRVRTELNSFMGSDGGILGVGTPELFLILLVGYFVLGPSDLYKLTKEIGKFVQNFRTFTTEATSTIENNLESNLQLEEIRKAQRDLNEAFSFRRSINVDETSEAFEVNAQTERLGETGIDPVASVVAPATVSEAAATAAASGKKKKIRRRRKKQPEVDIAAATAQQPVTTDIPQDLDMTKSFEAPTGPAMDEITRKEQEEDAKAMADLERARAELLAERDTLESKRQAASTNTTSLRDERMARLKGETAAAQRELATSDDYDLSIEEKNAAANRFQAQLNGSWNDQIVADTEELQPLAVIMDQLALLEEEKIAADVRLEEEYKVRAENEESYYRQKRSLLEKAAQTIQTDSYASKNSSNNNTTAVV</sequence>
<keyword evidence="8" id="KW-0175">Coiled coil</keyword>
<dbReference type="Gene3D" id="1.20.5.3310">
    <property type="match status" value="1"/>
</dbReference>
<dbReference type="Pfam" id="PF02416">
    <property type="entry name" value="TatA_B_E"/>
    <property type="match status" value="1"/>
</dbReference>
<evidence type="ECO:0000256" key="6">
    <source>
        <dbReference type="ARBA" id="ARBA00023010"/>
    </source>
</evidence>
<evidence type="ECO:0000256" key="8">
    <source>
        <dbReference type="SAM" id="Coils"/>
    </source>
</evidence>
<accession>A0A7R9WTJ7</accession>
<evidence type="ECO:0000256" key="1">
    <source>
        <dbReference type="ARBA" id="ARBA00004167"/>
    </source>
</evidence>
<evidence type="ECO:0000256" key="2">
    <source>
        <dbReference type="ARBA" id="ARBA00022448"/>
    </source>
</evidence>
<evidence type="ECO:0000256" key="7">
    <source>
        <dbReference type="ARBA" id="ARBA00023136"/>
    </source>
</evidence>
<evidence type="ECO:0000256" key="3">
    <source>
        <dbReference type="ARBA" id="ARBA00022692"/>
    </source>
</evidence>